<sequence>MSNENSLSSAKADLQIGSGIPLPHANELENMIRIHIFPNKTDDETYIEYFENRDMDIDNDTMILLENLDFSVLDADGVRNILKLVNKQEMENASVLVPQRRKMHRVQYPLYEEECALFDNKAKRAINKTIDLMHQSIYATRYMIERTKPIRKMYRSEFVYQMGVMYGYLLELRFKSDNCLGTMSRLNFWHFKFSRFLYLYERLLTIHVDFTNSLERMFLLQAEIHKPTTPVITTTASSEETT</sequence>
<protein>
    <submittedName>
        <fullName evidence="1">Uncharacterized protein</fullName>
    </submittedName>
</protein>
<dbReference type="EMBL" id="CM046108">
    <property type="protein sequence ID" value="KAI8425947.1"/>
    <property type="molecule type" value="Genomic_DNA"/>
</dbReference>
<comment type="caution">
    <text evidence="1">The sequence shown here is derived from an EMBL/GenBank/DDBJ whole genome shotgun (WGS) entry which is preliminary data.</text>
</comment>
<keyword evidence="2" id="KW-1185">Reference proteome</keyword>
<gene>
    <name evidence="1" type="ORF">MSG28_004941</name>
</gene>
<accession>A0ACC0JP93</accession>
<evidence type="ECO:0000313" key="2">
    <source>
        <dbReference type="Proteomes" id="UP001064048"/>
    </source>
</evidence>
<evidence type="ECO:0000313" key="1">
    <source>
        <dbReference type="EMBL" id="KAI8425947.1"/>
    </source>
</evidence>
<organism evidence="1 2">
    <name type="scientific">Choristoneura fumiferana</name>
    <name type="common">Spruce budworm moth</name>
    <name type="synonym">Archips fumiferana</name>
    <dbReference type="NCBI Taxonomy" id="7141"/>
    <lineage>
        <taxon>Eukaryota</taxon>
        <taxon>Metazoa</taxon>
        <taxon>Ecdysozoa</taxon>
        <taxon>Arthropoda</taxon>
        <taxon>Hexapoda</taxon>
        <taxon>Insecta</taxon>
        <taxon>Pterygota</taxon>
        <taxon>Neoptera</taxon>
        <taxon>Endopterygota</taxon>
        <taxon>Lepidoptera</taxon>
        <taxon>Glossata</taxon>
        <taxon>Ditrysia</taxon>
        <taxon>Tortricoidea</taxon>
        <taxon>Tortricidae</taxon>
        <taxon>Tortricinae</taxon>
        <taxon>Choristoneura</taxon>
    </lineage>
</organism>
<reference evidence="1 2" key="1">
    <citation type="journal article" date="2022" name="Genome Biol. Evol.">
        <title>The Spruce Budworm Genome: Reconstructing the Evolutionary History of Antifreeze Proteins.</title>
        <authorList>
            <person name="Beliveau C."/>
            <person name="Gagne P."/>
            <person name="Picq S."/>
            <person name="Vernygora O."/>
            <person name="Keeling C.I."/>
            <person name="Pinkney K."/>
            <person name="Doucet D."/>
            <person name="Wen F."/>
            <person name="Johnston J.S."/>
            <person name="Maaroufi H."/>
            <person name="Boyle B."/>
            <person name="Laroche J."/>
            <person name="Dewar K."/>
            <person name="Juretic N."/>
            <person name="Blackburn G."/>
            <person name="Nisole A."/>
            <person name="Brunet B."/>
            <person name="Brandao M."/>
            <person name="Lumley L."/>
            <person name="Duan J."/>
            <person name="Quan G."/>
            <person name="Lucarotti C.J."/>
            <person name="Roe A.D."/>
            <person name="Sperling F.A.H."/>
            <person name="Levesque R.C."/>
            <person name="Cusson M."/>
        </authorList>
    </citation>
    <scope>NUCLEOTIDE SEQUENCE [LARGE SCALE GENOMIC DNA]</scope>
    <source>
        <strain evidence="1">Glfc:IPQL:Cfum</strain>
    </source>
</reference>
<proteinExistence type="predicted"/>
<dbReference type="Proteomes" id="UP001064048">
    <property type="component" value="Chromosome 8"/>
</dbReference>
<name>A0ACC0JP93_CHOFU</name>